<dbReference type="Pfam" id="PF01569">
    <property type="entry name" value="PAP2"/>
    <property type="match status" value="1"/>
</dbReference>
<dbReference type="SMART" id="SM00014">
    <property type="entry name" value="acidPPc"/>
    <property type="match status" value="1"/>
</dbReference>
<gene>
    <name evidence="4" type="ORF">BKK80_25880</name>
</gene>
<dbReference type="InterPro" id="IPR000326">
    <property type="entry name" value="PAP2/HPO"/>
</dbReference>
<evidence type="ECO:0000313" key="4">
    <source>
        <dbReference type="EMBL" id="AOZ10811.1"/>
    </source>
</evidence>
<reference evidence="4 5" key="1">
    <citation type="submission" date="2016-10" db="EMBL/GenBank/DDBJ databases">
        <title>Complete genome sequences of three Cupriavidus strains isolated from various Malaysian environments.</title>
        <authorList>
            <person name="Abdullah A.A.-A."/>
            <person name="Shafie N.A.H."/>
            <person name="Lau N.S."/>
        </authorList>
    </citation>
    <scope>NUCLEOTIDE SEQUENCE [LARGE SCALE GENOMIC DNA]</scope>
    <source>
        <strain evidence="4 5">USMAA1020</strain>
    </source>
</reference>
<keyword evidence="5" id="KW-1185">Reference proteome</keyword>
<feature type="signal peptide" evidence="2">
    <location>
        <begin position="1"/>
        <end position="21"/>
    </location>
</feature>
<evidence type="ECO:0000256" key="1">
    <source>
        <dbReference type="PIRNR" id="PIRNR000897"/>
    </source>
</evidence>
<feature type="domain" description="Phosphatidic acid phosphatase type 2/haloperoxidase" evidence="3">
    <location>
        <begin position="118"/>
        <end position="230"/>
    </location>
</feature>
<evidence type="ECO:0000259" key="3">
    <source>
        <dbReference type="SMART" id="SM00014"/>
    </source>
</evidence>
<feature type="chain" id="PRO_5046373372" description="Acid phosphatase" evidence="2">
    <location>
        <begin position="22"/>
        <end position="278"/>
    </location>
</feature>
<dbReference type="PRINTS" id="PR00483">
    <property type="entry name" value="BACPHPHTASE"/>
</dbReference>
<name>A0ABM6FFW3_9BURK</name>
<dbReference type="PIRSF" id="PIRSF000897">
    <property type="entry name" value="Acid_Ptase_ClsA"/>
    <property type="match status" value="1"/>
</dbReference>
<dbReference type="Gene3D" id="1.20.144.10">
    <property type="entry name" value="Phosphatidic acid phosphatase type 2/haloperoxidase"/>
    <property type="match status" value="1"/>
</dbReference>
<comment type="similarity">
    <text evidence="1">Belongs to the class A bacterial acid phosphatase family.</text>
</comment>
<evidence type="ECO:0000313" key="5">
    <source>
        <dbReference type="Proteomes" id="UP000177515"/>
    </source>
</evidence>
<dbReference type="CDD" id="cd03397">
    <property type="entry name" value="PAP2_acid_phosphatase"/>
    <property type="match status" value="1"/>
</dbReference>
<comment type="catalytic activity">
    <reaction evidence="1">
        <text>a phosphate monoester + H2O = an alcohol + phosphate</text>
        <dbReference type="Rhea" id="RHEA:15017"/>
        <dbReference type="ChEBI" id="CHEBI:15377"/>
        <dbReference type="ChEBI" id="CHEBI:30879"/>
        <dbReference type="ChEBI" id="CHEBI:43474"/>
        <dbReference type="ChEBI" id="CHEBI:67140"/>
        <dbReference type="EC" id="3.1.3.2"/>
    </reaction>
</comment>
<keyword evidence="2" id="KW-0732">Signal</keyword>
<dbReference type="SUPFAM" id="SSF48317">
    <property type="entry name" value="Acid phosphatase/Vanadium-dependent haloperoxidase"/>
    <property type="match status" value="1"/>
</dbReference>
<organism evidence="4 5">
    <name type="scientific">Cupriavidus malaysiensis</name>
    <dbReference type="NCBI Taxonomy" id="367825"/>
    <lineage>
        <taxon>Bacteria</taxon>
        <taxon>Pseudomonadati</taxon>
        <taxon>Pseudomonadota</taxon>
        <taxon>Betaproteobacteria</taxon>
        <taxon>Burkholderiales</taxon>
        <taxon>Burkholderiaceae</taxon>
        <taxon>Cupriavidus</taxon>
    </lineage>
</organism>
<dbReference type="InterPro" id="IPR036938">
    <property type="entry name" value="PAP2/HPO_sf"/>
</dbReference>
<proteinExistence type="inferred from homology"/>
<evidence type="ECO:0000256" key="2">
    <source>
        <dbReference type="SAM" id="SignalP"/>
    </source>
</evidence>
<keyword evidence="1" id="KW-0378">Hydrolase</keyword>
<dbReference type="EC" id="3.1.3.2" evidence="1"/>
<dbReference type="EMBL" id="CP017755">
    <property type="protein sequence ID" value="AOZ10811.1"/>
    <property type="molecule type" value="Genomic_DNA"/>
</dbReference>
<dbReference type="InterPro" id="IPR001011">
    <property type="entry name" value="Acid_Pase_classA_bac"/>
</dbReference>
<protein>
    <recommendedName>
        <fullName evidence="1">Acid phosphatase</fullName>
        <ecNumber evidence="1">3.1.3.2</ecNumber>
    </recommendedName>
</protein>
<dbReference type="Proteomes" id="UP000177515">
    <property type="component" value="Chromosome 2"/>
</dbReference>
<sequence length="278" mass="28827">MALLGAAALLALGGCAAGPGAAGSPIGQVPEIRPGILAGYLPRQDLPDSLVLVPPPPAPGSAAQALDDDIARRATALRGSARWQLASEDAELGFPKAAGAFSCVLGAPVNAQDTPHLYLLLRRTLADAGLATYRAKDQYQRKRPFMVNGQPTCTPQEEAKLVKDGSYPSGHNAVGWAWALVLAEVAPERATAILARGRAFGDSRLVCNVHWQSDANAGRVMGAAAVARLHADPVFRADLALARQELAAARTRGLAPERDCAVEAAAMAQWPAAAPAGQ</sequence>
<accession>A0ABM6FFW3</accession>